<dbReference type="EMBL" id="JAALLH010000001">
    <property type="protein sequence ID" value="NIY68063.1"/>
    <property type="molecule type" value="Genomic_DNA"/>
</dbReference>
<accession>A0A7X6AZI9</accession>
<evidence type="ECO:0000313" key="1">
    <source>
        <dbReference type="EMBL" id="NIY68063.1"/>
    </source>
</evidence>
<dbReference type="Proteomes" id="UP000536624">
    <property type="component" value="Unassembled WGS sequence"/>
</dbReference>
<protein>
    <submittedName>
        <fullName evidence="1">Uncharacterized protein</fullName>
    </submittedName>
</protein>
<name>A0A7X6AZI9_STRMQ</name>
<evidence type="ECO:0000313" key="2">
    <source>
        <dbReference type="Proteomes" id="UP000536624"/>
    </source>
</evidence>
<organism evidence="1 2">
    <name type="scientific">Streptomyces malaysiensis</name>
    <dbReference type="NCBI Taxonomy" id="92644"/>
    <lineage>
        <taxon>Bacteria</taxon>
        <taxon>Bacillati</taxon>
        <taxon>Actinomycetota</taxon>
        <taxon>Actinomycetes</taxon>
        <taxon>Kitasatosporales</taxon>
        <taxon>Streptomycetaceae</taxon>
        <taxon>Streptomyces</taxon>
        <taxon>Streptomyces violaceusniger group</taxon>
    </lineage>
</organism>
<sequence>MFTRQPAEEVLLGKARKRVAGLSKTAALEWGVAVSGYMMRILEQHPAAEHPEDDLGELDTAIAALRAIRERLDPTVS</sequence>
<comment type="caution">
    <text evidence="1">The sequence shown here is derived from an EMBL/GenBank/DDBJ whole genome shotgun (WGS) entry which is preliminary data.</text>
</comment>
<reference evidence="1 2" key="1">
    <citation type="submission" date="2020-02" db="EMBL/GenBank/DDBJ databases">
        <title>Streptomyces malaysiensis DSM14702 (JHCC583434, PFL_A843) Genome sequencing and assembly.</title>
        <authorList>
            <person name="Samborskyy M."/>
        </authorList>
    </citation>
    <scope>NUCLEOTIDE SEQUENCE [LARGE SCALE GENOMIC DNA]</scope>
    <source>
        <strain evidence="1 2">DSM 14702</strain>
    </source>
</reference>
<proteinExistence type="predicted"/>
<gene>
    <name evidence="1" type="ORF">SMALB_6142</name>
</gene>
<dbReference type="AlphaFoldDB" id="A0A7X6AZI9"/>